<dbReference type="OrthoDB" id="5597581at2759"/>
<dbReference type="Proteomes" id="UP000799302">
    <property type="component" value="Unassembled WGS sequence"/>
</dbReference>
<name>A0A6A6UC26_9PEZI</name>
<feature type="compositionally biased region" description="Basic residues" evidence="1">
    <location>
        <begin position="19"/>
        <end position="28"/>
    </location>
</feature>
<proteinExistence type="predicted"/>
<organism evidence="3 4">
    <name type="scientific">Microthyrium microscopicum</name>
    <dbReference type="NCBI Taxonomy" id="703497"/>
    <lineage>
        <taxon>Eukaryota</taxon>
        <taxon>Fungi</taxon>
        <taxon>Dikarya</taxon>
        <taxon>Ascomycota</taxon>
        <taxon>Pezizomycotina</taxon>
        <taxon>Dothideomycetes</taxon>
        <taxon>Dothideomycetes incertae sedis</taxon>
        <taxon>Microthyriales</taxon>
        <taxon>Microthyriaceae</taxon>
        <taxon>Microthyrium</taxon>
    </lineage>
</organism>
<feature type="region of interest" description="Disordered" evidence="1">
    <location>
        <begin position="285"/>
        <end position="320"/>
    </location>
</feature>
<evidence type="ECO:0000256" key="1">
    <source>
        <dbReference type="SAM" id="MobiDB-lite"/>
    </source>
</evidence>
<feature type="compositionally biased region" description="Basic and acidic residues" evidence="1">
    <location>
        <begin position="35"/>
        <end position="59"/>
    </location>
</feature>
<sequence>MAKGKERSVNPATAALKADKKKSIKKQKTQLAAQRAEKLARRNPDRVQRQIDSLIEQRDANGGALKAHEKRQLEELERDVLRIRKAREVAGVPDKPEREEREDRRYGGDDRRDRGVLGKRGRGGERRQRSRTPESETDEDVRDIPMPGDVENMPPIPRKRRPGNPNFEPIPGRGKVVVPVQPAQTTYSSAPQIRDLHKEAVSRFVPTVVASKMAAVRGEGGKLLEPEEADRLEQAGYSAVPASRVAEKAADEAEKETVQRLMAREMKEGPAVDLDEEARRFEEEVRAVEQDGVTDTEMAADQVEQGTKRVEIEEVSDEDM</sequence>
<keyword evidence="4" id="KW-1185">Reference proteome</keyword>
<dbReference type="EMBL" id="MU004235">
    <property type="protein sequence ID" value="KAF2669017.1"/>
    <property type="molecule type" value="Genomic_DNA"/>
</dbReference>
<protein>
    <recommendedName>
        <fullName evidence="2">Wbp11/ELF5/Saf1 N-terminal domain-containing protein</fullName>
    </recommendedName>
</protein>
<feature type="compositionally biased region" description="Basic and acidic residues" evidence="1">
    <location>
        <begin position="66"/>
        <end position="134"/>
    </location>
</feature>
<evidence type="ECO:0000313" key="4">
    <source>
        <dbReference type="Proteomes" id="UP000799302"/>
    </source>
</evidence>
<evidence type="ECO:0000259" key="2">
    <source>
        <dbReference type="Pfam" id="PF09429"/>
    </source>
</evidence>
<reference evidence="3" key="1">
    <citation type="journal article" date="2020" name="Stud. Mycol.">
        <title>101 Dothideomycetes genomes: a test case for predicting lifestyles and emergence of pathogens.</title>
        <authorList>
            <person name="Haridas S."/>
            <person name="Albert R."/>
            <person name="Binder M."/>
            <person name="Bloem J."/>
            <person name="Labutti K."/>
            <person name="Salamov A."/>
            <person name="Andreopoulos B."/>
            <person name="Baker S."/>
            <person name="Barry K."/>
            <person name="Bills G."/>
            <person name="Bluhm B."/>
            <person name="Cannon C."/>
            <person name="Castanera R."/>
            <person name="Culley D."/>
            <person name="Daum C."/>
            <person name="Ezra D."/>
            <person name="Gonzalez J."/>
            <person name="Henrissat B."/>
            <person name="Kuo A."/>
            <person name="Liang C."/>
            <person name="Lipzen A."/>
            <person name="Lutzoni F."/>
            <person name="Magnuson J."/>
            <person name="Mondo S."/>
            <person name="Nolan M."/>
            <person name="Ohm R."/>
            <person name="Pangilinan J."/>
            <person name="Park H.-J."/>
            <person name="Ramirez L."/>
            <person name="Alfaro M."/>
            <person name="Sun H."/>
            <person name="Tritt A."/>
            <person name="Yoshinaga Y."/>
            <person name="Zwiers L.-H."/>
            <person name="Turgeon B."/>
            <person name="Goodwin S."/>
            <person name="Spatafora J."/>
            <person name="Crous P."/>
            <person name="Grigoriev I."/>
        </authorList>
    </citation>
    <scope>NUCLEOTIDE SEQUENCE</scope>
    <source>
        <strain evidence="3">CBS 115976</strain>
    </source>
</reference>
<dbReference type="Pfam" id="PF09429">
    <property type="entry name" value="Wbp11"/>
    <property type="match status" value="1"/>
</dbReference>
<gene>
    <name evidence="3" type="ORF">BT63DRAFT_248227</name>
</gene>
<feature type="region of interest" description="Disordered" evidence="1">
    <location>
        <begin position="1"/>
        <end position="174"/>
    </location>
</feature>
<accession>A0A6A6UC26</accession>
<dbReference type="InterPro" id="IPR019007">
    <property type="entry name" value="Wbp11/ELF5/Saf1_N"/>
</dbReference>
<evidence type="ECO:0000313" key="3">
    <source>
        <dbReference type="EMBL" id="KAF2669017.1"/>
    </source>
</evidence>
<dbReference type="GO" id="GO:0006396">
    <property type="term" value="P:RNA processing"/>
    <property type="evidence" value="ECO:0007669"/>
    <property type="project" value="InterPro"/>
</dbReference>
<feature type="domain" description="Wbp11/ELF5/Saf1 N-terminal" evidence="2">
    <location>
        <begin position="6"/>
        <end position="85"/>
    </location>
</feature>
<dbReference type="AlphaFoldDB" id="A0A6A6UC26"/>